<evidence type="ECO:0000313" key="7">
    <source>
        <dbReference type="EnsemblProtists" id="EKX39105"/>
    </source>
</evidence>
<dbReference type="InterPro" id="IPR013176">
    <property type="entry name" value="Ccz1"/>
</dbReference>
<dbReference type="STRING" id="905079.L1ITE1"/>
<evidence type="ECO:0000259" key="3">
    <source>
        <dbReference type="Pfam" id="PF19031"/>
    </source>
</evidence>
<protein>
    <recommendedName>
        <fullName evidence="9">CCZ1/INTU/HSP4 first Longin domain-containing protein</fullName>
    </recommendedName>
</protein>
<keyword evidence="8" id="KW-1185">Reference proteome</keyword>
<dbReference type="GeneID" id="17295929"/>
<dbReference type="eggNOG" id="KOG2622">
    <property type="taxonomic scope" value="Eukaryota"/>
</dbReference>
<reference evidence="8" key="2">
    <citation type="submission" date="2012-11" db="EMBL/GenBank/DDBJ databases">
        <authorList>
            <person name="Kuo A."/>
            <person name="Curtis B.A."/>
            <person name="Tanifuji G."/>
            <person name="Burki F."/>
            <person name="Gruber A."/>
            <person name="Irimia M."/>
            <person name="Maruyama S."/>
            <person name="Arias M.C."/>
            <person name="Ball S.G."/>
            <person name="Gile G.H."/>
            <person name="Hirakawa Y."/>
            <person name="Hopkins J.F."/>
            <person name="Rensing S.A."/>
            <person name="Schmutz J."/>
            <person name="Symeonidi A."/>
            <person name="Elias M."/>
            <person name="Eveleigh R.J."/>
            <person name="Herman E.K."/>
            <person name="Klute M.J."/>
            <person name="Nakayama T."/>
            <person name="Obornik M."/>
            <person name="Reyes-Prieto A."/>
            <person name="Armbrust E.V."/>
            <person name="Aves S.J."/>
            <person name="Beiko R.G."/>
            <person name="Coutinho P."/>
            <person name="Dacks J.B."/>
            <person name="Durnford D.G."/>
            <person name="Fast N.M."/>
            <person name="Green B.R."/>
            <person name="Grisdale C."/>
            <person name="Hempe F."/>
            <person name="Henrissat B."/>
            <person name="Hoppner M.P."/>
            <person name="Ishida K.-I."/>
            <person name="Kim E."/>
            <person name="Koreny L."/>
            <person name="Kroth P.G."/>
            <person name="Liu Y."/>
            <person name="Malik S.-B."/>
            <person name="Maier U.G."/>
            <person name="McRose D."/>
            <person name="Mock T."/>
            <person name="Neilson J.A."/>
            <person name="Onodera N.T."/>
            <person name="Poole A.M."/>
            <person name="Pritham E.J."/>
            <person name="Richards T.A."/>
            <person name="Rocap G."/>
            <person name="Roy S.W."/>
            <person name="Sarai C."/>
            <person name="Schaack S."/>
            <person name="Shirato S."/>
            <person name="Slamovits C.H."/>
            <person name="Spencer D.F."/>
            <person name="Suzuki S."/>
            <person name="Worden A.Z."/>
            <person name="Zauner S."/>
            <person name="Barry K."/>
            <person name="Bell C."/>
            <person name="Bharti A.K."/>
            <person name="Crow J.A."/>
            <person name="Grimwood J."/>
            <person name="Kramer R."/>
            <person name="Lindquist E."/>
            <person name="Lucas S."/>
            <person name="Salamov A."/>
            <person name="McFadden G.I."/>
            <person name="Lane C.E."/>
            <person name="Keeling P.J."/>
            <person name="Gray M.W."/>
            <person name="Grigoriev I.V."/>
            <person name="Archibald J.M."/>
        </authorList>
    </citation>
    <scope>NUCLEOTIDE SEQUENCE</scope>
    <source>
        <strain evidence="8">CCMP2712</strain>
    </source>
</reference>
<accession>L1ITE1</accession>
<dbReference type="EMBL" id="JH993042">
    <property type="protein sequence ID" value="EKX39105.1"/>
    <property type="molecule type" value="Genomic_DNA"/>
</dbReference>
<dbReference type="InterPro" id="IPR043988">
    <property type="entry name" value="CCZ1/INTU_longin_2"/>
</dbReference>
<dbReference type="EnsemblProtists" id="EKX39105">
    <property type="protein sequence ID" value="EKX39105"/>
    <property type="gene ID" value="GUITHDRAFT_143716"/>
</dbReference>
<dbReference type="GO" id="GO:0035658">
    <property type="term" value="C:Mon1-Ccz1 complex"/>
    <property type="evidence" value="ECO:0007669"/>
    <property type="project" value="InterPro"/>
</dbReference>
<dbReference type="GO" id="GO:0016192">
    <property type="term" value="P:vesicle-mediated transport"/>
    <property type="evidence" value="ECO:0007669"/>
    <property type="project" value="InterPro"/>
</dbReference>
<evidence type="ECO:0000256" key="1">
    <source>
        <dbReference type="ARBA" id="ARBA00005352"/>
    </source>
</evidence>
<reference evidence="6 8" key="1">
    <citation type="journal article" date="2012" name="Nature">
        <title>Algal genomes reveal evolutionary mosaicism and the fate of nucleomorphs.</title>
        <authorList>
            <consortium name="DOE Joint Genome Institute"/>
            <person name="Curtis B.A."/>
            <person name="Tanifuji G."/>
            <person name="Burki F."/>
            <person name="Gruber A."/>
            <person name="Irimia M."/>
            <person name="Maruyama S."/>
            <person name="Arias M.C."/>
            <person name="Ball S.G."/>
            <person name="Gile G.H."/>
            <person name="Hirakawa Y."/>
            <person name="Hopkins J.F."/>
            <person name="Kuo A."/>
            <person name="Rensing S.A."/>
            <person name="Schmutz J."/>
            <person name="Symeonidi A."/>
            <person name="Elias M."/>
            <person name="Eveleigh R.J."/>
            <person name="Herman E.K."/>
            <person name="Klute M.J."/>
            <person name="Nakayama T."/>
            <person name="Obornik M."/>
            <person name="Reyes-Prieto A."/>
            <person name="Armbrust E.V."/>
            <person name="Aves S.J."/>
            <person name="Beiko R.G."/>
            <person name="Coutinho P."/>
            <person name="Dacks J.B."/>
            <person name="Durnford D.G."/>
            <person name="Fast N.M."/>
            <person name="Green B.R."/>
            <person name="Grisdale C.J."/>
            <person name="Hempel F."/>
            <person name="Henrissat B."/>
            <person name="Hoppner M.P."/>
            <person name="Ishida K."/>
            <person name="Kim E."/>
            <person name="Koreny L."/>
            <person name="Kroth P.G."/>
            <person name="Liu Y."/>
            <person name="Malik S.B."/>
            <person name="Maier U.G."/>
            <person name="McRose D."/>
            <person name="Mock T."/>
            <person name="Neilson J.A."/>
            <person name="Onodera N.T."/>
            <person name="Poole A.M."/>
            <person name="Pritham E.J."/>
            <person name="Richards T.A."/>
            <person name="Rocap G."/>
            <person name="Roy S.W."/>
            <person name="Sarai C."/>
            <person name="Schaack S."/>
            <person name="Shirato S."/>
            <person name="Slamovits C.H."/>
            <person name="Spencer D.F."/>
            <person name="Suzuki S."/>
            <person name="Worden A.Z."/>
            <person name="Zauner S."/>
            <person name="Barry K."/>
            <person name="Bell C."/>
            <person name="Bharti A.K."/>
            <person name="Crow J.A."/>
            <person name="Grimwood J."/>
            <person name="Kramer R."/>
            <person name="Lindquist E."/>
            <person name="Lucas S."/>
            <person name="Salamov A."/>
            <person name="McFadden G.I."/>
            <person name="Lane C.E."/>
            <person name="Keeling P.J."/>
            <person name="Gray M.W."/>
            <person name="Grigoriev I.V."/>
            <person name="Archibald J.M."/>
        </authorList>
    </citation>
    <scope>NUCLEOTIDE SEQUENCE</scope>
    <source>
        <strain evidence="6 8">CCMP2712</strain>
    </source>
</reference>
<gene>
    <name evidence="6" type="ORF">GUITHDRAFT_143716</name>
</gene>
<dbReference type="PaxDb" id="55529-EKX39105"/>
<dbReference type="Pfam" id="PF19033">
    <property type="entry name" value="Intu_longin_3"/>
    <property type="match status" value="1"/>
</dbReference>
<dbReference type="RefSeq" id="XP_005826085.1">
    <property type="nucleotide sequence ID" value="XM_005826028.1"/>
</dbReference>
<dbReference type="Pfam" id="PF19031">
    <property type="entry name" value="Intu_longin_1"/>
    <property type="match status" value="1"/>
</dbReference>
<dbReference type="KEGG" id="gtt:GUITHDRAFT_143716"/>
<proteinExistence type="inferred from homology"/>
<feature type="domain" description="CCZ1/INTU/HPS4 third Longin" evidence="5">
    <location>
        <begin position="320"/>
        <end position="422"/>
    </location>
</feature>
<evidence type="ECO:0000259" key="5">
    <source>
        <dbReference type="Pfam" id="PF19033"/>
    </source>
</evidence>
<reference evidence="7" key="3">
    <citation type="submission" date="2015-06" db="UniProtKB">
        <authorList>
            <consortium name="EnsemblProtists"/>
        </authorList>
    </citation>
    <scope>IDENTIFICATION</scope>
</reference>
<evidence type="ECO:0000313" key="6">
    <source>
        <dbReference type="EMBL" id="EKX39105.1"/>
    </source>
</evidence>
<dbReference type="OMA" id="DCQALHT"/>
<feature type="compositionally biased region" description="Basic and acidic residues" evidence="2">
    <location>
        <begin position="352"/>
        <end position="364"/>
    </location>
</feature>
<name>L1ITE1_GUITC</name>
<dbReference type="Proteomes" id="UP000011087">
    <property type="component" value="Unassembled WGS sequence"/>
</dbReference>
<organism evidence="6">
    <name type="scientific">Guillardia theta (strain CCMP2712)</name>
    <name type="common">Cryptophyte</name>
    <dbReference type="NCBI Taxonomy" id="905079"/>
    <lineage>
        <taxon>Eukaryota</taxon>
        <taxon>Cryptophyceae</taxon>
        <taxon>Pyrenomonadales</taxon>
        <taxon>Geminigeraceae</taxon>
        <taxon>Guillardia</taxon>
    </lineage>
</organism>
<dbReference type="AlphaFoldDB" id="L1ITE1"/>
<dbReference type="PANTHER" id="PTHR13056">
    <property type="entry name" value="VACUOLAR FUSION PROTEIN CCZ1 HOMOLOG-RELATED"/>
    <property type="match status" value="1"/>
</dbReference>
<feature type="domain" description="CCZ1/INTU second Longin" evidence="4">
    <location>
        <begin position="201"/>
        <end position="296"/>
    </location>
</feature>
<sequence length="432" mass="49386">MLLSSNTNANKEVQDVEKLFIFDTRLGQREDNEHEKILFYYPASSQQDQQCSDVGLVEALINFTKTFSPDRPCNAVHTEQTRQAIWEPEPNLWVVIVVKTSRGTRKDADGFVDHDLSDEVLDSTLRNAYEMFVLFHGPFERVIKNESVDVLRRKLSLFFPPFIATIPPTTKLDLTYSLRGIRYFPVDRQQDFRCLKYGLCMFKDMLVWNSLPETSDLSSLYNYLVAHVSSDNTGLLKWRSQSVPPVKDPDAQMSNIASKMPMVFLNNQSQEDACECKLVVFRNNHALWCFLLDQSEGPISSFDSTLTSLESRSQIHAEEPYRKQGGGQKTFTLSKELQSLLLEMHSSLREGHGPWRLRAESKEGEDGEEEEQKGSSAVTEICVKTSTDGWVVGRRSNGRELFVISENKNSNLVEVNEEVERITGNYFSNIFM</sequence>
<dbReference type="HOGENOM" id="CLU_037828_2_0_1"/>
<dbReference type="Pfam" id="PF19032">
    <property type="entry name" value="Intu_longin_2"/>
    <property type="match status" value="1"/>
</dbReference>
<dbReference type="InterPro" id="IPR043987">
    <property type="entry name" value="CCZ1/INTU/HSP4_longin_1"/>
</dbReference>
<feature type="region of interest" description="Disordered" evidence="2">
    <location>
        <begin position="352"/>
        <end position="377"/>
    </location>
</feature>
<dbReference type="InterPro" id="IPR043989">
    <property type="entry name" value="CCZ1/INTU/HSP4_longin_3"/>
</dbReference>
<dbReference type="PANTHER" id="PTHR13056:SF0">
    <property type="entry name" value="VACUOLAR FUSION PROTEIN CCZ1 HOMOLOG-RELATED"/>
    <property type="match status" value="1"/>
</dbReference>
<evidence type="ECO:0000256" key="2">
    <source>
        <dbReference type="SAM" id="MobiDB-lite"/>
    </source>
</evidence>
<evidence type="ECO:0000313" key="8">
    <source>
        <dbReference type="Proteomes" id="UP000011087"/>
    </source>
</evidence>
<evidence type="ECO:0008006" key="9">
    <source>
        <dbReference type="Google" id="ProtNLM"/>
    </source>
</evidence>
<feature type="domain" description="CCZ1/INTU/HSP4 first Longin" evidence="3">
    <location>
        <begin position="19"/>
        <end position="137"/>
    </location>
</feature>
<evidence type="ECO:0000259" key="4">
    <source>
        <dbReference type="Pfam" id="PF19032"/>
    </source>
</evidence>
<dbReference type="OrthoDB" id="240546at2759"/>
<comment type="similarity">
    <text evidence="1">Belongs to the CCZ1 family.</text>
</comment>